<protein>
    <submittedName>
        <fullName evidence="1">Uncharacterized protein</fullName>
    </submittedName>
</protein>
<evidence type="ECO:0000313" key="2">
    <source>
        <dbReference type="Proteomes" id="UP001549086"/>
    </source>
</evidence>
<keyword evidence="2" id="KW-1185">Reference proteome</keyword>
<reference evidence="1 2" key="1">
    <citation type="submission" date="2024-06" db="EMBL/GenBank/DDBJ databases">
        <title>Genomic Encyclopedia of Type Strains, Phase IV (KMG-IV): sequencing the most valuable type-strain genomes for metagenomic binning, comparative biology and taxonomic classification.</title>
        <authorList>
            <person name="Goeker M."/>
        </authorList>
    </citation>
    <scope>NUCLEOTIDE SEQUENCE [LARGE SCALE GENOMIC DNA]</scope>
    <source>
        <strain evidence="1 2">DSM 23649</strain>
    </source>
</reference>
<comment type="caution">
    <text evidence="1">The sequence shown here is derived from an EMBL/GenBank/DDBJ whole genome shotgun (WGS) entry which is preliminary data.</text>
</comment>
<evidence type="ECO:0000313" key="1">
    <source>
        <dbReference type="EMBL" id="MET3590245.1"/>
    </source>
</evidence>
<accession>A0ABV2HI56</accession>
<organism evidence="1 2">
    <name type="scientific">Bartonella silvatica</name>
    <dbReference type="NCBI Taxonomy" id="357760"/>
    <lineage>
        <taxon>Bacteria</taxon>
        <taxon>Pseudomonadati</taxon>
        <taxon>Pseudomonadota</taxon>
        <taxon>Alphaproteobacteria</taxon>
        <taxon>Hyphomicrobiales</taxon>
        <taxon>Bartonellaceae</taxon>
        <taxon>Bartonella</taxon>
    </lineage>
</organism>
<dbReference type="Proteomes" id="UP001549086">
    <property type="component" value="Unassembled WGS sequence"/>
</dbReference>
<gene>
    <name evidence="1" type="ORF">ABID23_001349</name>
</gene>
<proteinExistence type="predicted"/>
<dbReference type="EMBL" id="JBEPLI010000017">
    <property type="protein sequence ID" value="MET3590245.1"/>
    <property type="molecule type" value="Genomic_DNA"/>
</dbReference>
<name>A0ABV2HI56_9HYPH</name>
<sequence>MMLRILSVTFREHTKCISIPGYVRPPCHTREAKQPFFIDSNLKVYGDVLLLVKKNSISFISEKLRMDILALLVTHILDSQFDINAIA</sequence>